<evidence type="ECO:0000256" key="1">
    <source>
        <dbReference type="SAM" id="MobiDB-lite"/>
    </source>
</evidence>
<accession>A0A428T2D0</accession>
<sequence length="443" mass="45827">MQRVNLLALWTLLASSCVGINITPSNDANALANAVFIGPGVVITSASYQGATDASGTFTNGPFGIGGGGIFTSGLAASASPGGNARIGNGAAGSNTYCGSNTFDGSLLTVDLVISPGYNGLLIQLILVSSEHFENPDPIGVYLDGVQYANDPNGNRLVATSDYLNAIQPPNSDTSYDDSSPPLLFGIQSTAGTHQVVIAICNYGDRSFNSGLMINAQACMDCNQPIIVNYVTSTTTVVFNQATSTTSTIPASGTVSGTFIVTVQEEPPTTTAELDTTTTTEPDTTTTTAEPTTTTTEADTTTTTKPDTTITTTTTEADTTTTTEPDTTMTTEPDTTITTEPDITTTIGEPITITTEADTTTTTEPDTTITTITTEPDTTITTITTEANTTTTTEPDTTTTTEADTTITSTEAQSTTTDAALTITTTEAESTMVAIRNRVHNLS</sequence>
<organism evidence="3 4">
    <name type="scientific">Fusarium oligoseptatum</name>
    <dbReference type="NCBI Taxonomy" id="2604345"/>
    <lineage>
        <taxon>Eukaryota</taxon>
        <taxon>Fungi</taxon>
        <taxon>Dikarya</taxon>
        <taxon>Ascomycota</taxon>
        <taxon>Pezizomycotina</taxon>
        <taxon>Sordariomycetes</taxon>
        <taxon>Hypocreomycetidae</taxon>
        <taxon>Hypocreales</taxon>
        <taxon>Nectriaceae</taxon>
        <taxon>Fusarium</taxon>
        <taxon>Fusarium solani species complex</taxon>
    </lineage>
</organism>
<evidence type="ECO:0000313" key="3">
    <source>
        <dbReference type="EMBL" id="RSL96179.1"/>
    </source>
</evidence>
<evidence type="ECO:0000313" key="4">
    <source>
        <dbReference type="Proteomes" id="UP000287144"/>
    </source>
</evidence>
<protein>
    <submittedName>
        <fullName evidence="3">Uncharacterized protein</fullName>
    </submittedName>
</protein>
<feature type="chain" id="PRO_5019509933" evidence="2">
    <location>
        <begin position="20"/>
        <end position="443"/>
    </location>
</feature>
<dbReference type="Proteomes" id="UP000287144">
    <property type="component" value="Unassembled WGS sequence"/>
</dbReference>
<dbReference type="PROSITE" id="PS51257">
    <property type="entry name" value="PROKAR_LIPOPROTEIN"/>
    <property type="match status" value="1"/>
</dbReference>
<gene>
    <name evidence="3" type="ORF">CEP52_011615</name>
</gene>
<comment type="caution">
    <text evidence="3">The sequence shown here is derived from an EMBL/GenBank/DDBJ whole genome shotgun (WGS) entry which is preliminary data.</text>
</comment>
<feature type="region of interest" description="Disordered" evidence="1">
    <location>
        <begin position="266"/>
        <end position="342"/>
    </location>
</feature>
<name>A0A428T2D0_9HYPO</name>
<dbReference type="AlphaFoldDB" id="A0A428T2D0"/>
<proteinExistence type="predicted"/>
<dbReference type="EMBL" id="NKCK01000142">
    <property type="protein sequence ID" value="RSL96179.1"/>
    <property type="molecule type" value="Genomic_DNA"/>
</dbReference>
<evidence type="ECO:0000256" key="2">
    <source>
        <dbReference type="SAM" id="SignalP"/>
    </source>
</evidence>
<feature type="signal peptide" evidence="2">
    <location>
        <begin position="1"/>
        <end position="19"/>
    </location>
</feature>
<dbReference type="STRING" id="1325735.A0A428T2D0"/>
<keyword evidence="4" id="KW-1185">Reference proteome</keyword>
<reference evidence="3 4" key="1">
    <citation type="submission" date="2017-06" db="EMBL/GenBank/DDBJ databases">
        <title>Comparative genomic analysis of Ambrosia Fusariam Clade fungi.</title>
        <authorList>
            <person name="Stajich J.E."/>
            <person name="Carrillo J."/>
            <person name="Kijimoto T."/>
            <person name="Eskalen A."/>
            <person name="O'Donnell K."/>
            <person name="Kasson M."/>
        </authorList>
    </citation>
    <scope>NUCLEOTIDE SEQUENCE [LARGE SCALE GENOMIC DNA]</scope>
    <source>
        <strain evidence="3 4">NRRL62579</strain>
    </source>
</reference>
<keyword evidence="2" id="KW-0732">Signal</keyword>